<protein>
    <recommendedName>
        <fullName evidence="4">ABC transporter permease</fullName>
    </recommendedName>
</protein>
<feature type="transmembrane region" description="Helical" evidence="1">
    <location>
        <begin position="419"/>
        <end position="443"/>
    </location>
</feature>
<evidence type="ECO:0000313" key="3">
    <source>
        <dbReference type="Proteomes" id="UP001054884"/>
    </source>
</evidence>
<keyword evidence="1" id="KW-0472">Membrane</keyword>
<dbReference type="Proteomes" id="UP001054884">
    <property type="component" value="Unassembled WGS sequence"/>
</dbReference>
<feature type="transmembrane region" description="Helical" evidence="1">
    <location>
        <begin position="29"/>
        <end position="48"/>
    </location>
</feature>
<dbReference type="RefSeq" id="WP_236160411.1">
    <property type="nucleotide sequence ID" value="NZ_BNHQ01000069.1"/>
</dbReference>
<evidence type="ECO:0000256" key="1">
    <source>
        <dbReference type="SAM" id="Phobius"/>
    </source>
</evidence>
<feature type="transmembrane region" description="Helical" evidence="1">
    <location>
        <begin position="380"/>
        <end position="399"/>
    </location>
</feature>
<feature type="transmembrane region" description="Helical" evidence="1">
    <location>
        <begin position="87"/>
        <end position="106"/>
    </location>
</feature>
<organism evidence="2 3">
    <name type="scientific">Lactobacillus delbrueckii</name>
    <dbReference type="NCBI Taxonomy" id="1584"/>
    <lineage>
        <taxon>Bacteria</taxon>
        <taxon>Bacillati</taxon>
        <taxon>Bacillota</taxon>
        <taxon>Bacilli</taxon>
        <taxon>Lactobacillales</taxon>
        <taxon>Lactobacillaceae</taxon>
        <taxon>Lactobacillus</taxon>
    </lineage>
</organism>
<feature type="transmembrane region" description="Helical" evidence="1">
    <location>
        <begin position="168"/>
        <end position="186"/>
    </location>
</feature>
<feature type="transmembrane region" description="Helical" evidence="1">
    <location>
        <begin position="464"/>
        <end position="482"/>
    </location>
</feature>
<feature type="transmembrane region" description="Helical" evidence="1">
    <location>
        <begin position="245"/>
        <end position="275"/>
    </location>
</feature>
<proteinExistence type="predicted"/>
<sequence length="623" mass="70953">MQAILTVLFALSYWGYANLAEIAGFPRQMKWLVASAGLINLLYILAMLGQLEAGYWILLTAGVISQLVRWGLVITKKWQPDFADERVHLYDFWMLFVGILFAIQLLKSPLIHYDNYSHWAVMVKYLHFTGHLPDAGQKLITFTSYLPGSSLFIAYVVCFLGYSSGTMLLGQFFLIWSAIGALFAVLPDERRRLNQLVICIAIGFSMMANISIRTNNLLVDYLLAVFTAGALAGIWALRQKPALQLVFFFLMVSSLLLIKNSGSFFVLILLVYLLALKKKWTWRLADLAGAGISFLPFWTWQQHVKAVFPNASNHAINTQHYENALAGQSQIDLNALGNRILHHLLSWQTMSTREWVLINVYGLLLFIVVNLILKKKQPILRTVFGLDIMIGLFYLSLYGTYAMTMTKTEAMSLNGFERYMSTVIIIAILSMGALTAVVIDRCYVEQNIEKRDFKSYKSILTKNIYQMSSLVLLVFSIIAMLSEINGLAYNTRMARKELPVKLAKMAKEETQLNHKKILLVDSEAGNVDDDYDYYLGRDWFFSDHVTARAAFDMSADDFKNYVYRYDYVVLPVKHQTFSALTKQAFQEKVATGLYQVTAGGLEKVKNREIELNSRWIDKINSEL</sequence>
<accession>A0ABD0AI67</accession>
<dbReference type="AlphaFoldDB" id="A0ABD0AI67"/>
<evidence type="ECO:0000313" key="2">
    <source>
        <dbReference type="EMBL" id="GHN34705.1"/>
    </source>
</evidence>
<gene>
    <name evidence="2" type="ORF">ME791_18570</name>
</gene>
<feature type="transmembrane region" description="Helical" evidence="1">
    <location>
        <begin position="218"/>
        <end position="238"/>
    </location>
</feature>
<keyword evidence="1" id="KW-1133">Transmembrane helix</keyword>
<evidence type="ECO:0008006" key="4">
    <source>
        <dbReference type="Google" id="ProtNLM"/>
    </source>
</evidence>
<keyword evidence="1" id="KW-0812">Transmembrane</keyword>
<feature type="transmembrane region" description="Helical" evidence="1">
    <location>
        <begin position="139"/>
        <end position="162"/>
    </location>
</feature>
<feature type="transmembrane region" description="Helical" evidence="1">
    <location>
        <begin position="55"/>
        <end position="75"/>
    </location>
</feature>
<reference evidence="2 3" key="1">
    <citation type="journal article" date="2022" name="J. Dairy Sci.">
        <title>Genetic diversity of Lactobacillus delbrueckii isolated from raw milk in Hokkaido, Japan.</title>
        <authorList>
            <person name="Tsuchihashi H."/>
            <person name="Ichikawa A."/>
            <person name="Takeda M."/>
            <person name="Koizumi A."/>
            <person name="Mizoguchi C."/>
            <person name="Ishida T."/>
            <person name="Kimura K."/>
        </authorList>
    </citation>
    <scope>NUCLEOTIDE SEQUENCE [LARGE SCALE GENOMIC DNA]</scope>
    <source>
        <strain evidence="2 3">ME-791</strain>
    </source>
</reference>
<name>A0ABD0AI67_9LACO</name>
<comment type="caution">
    <text evidence="2">The sequence shown here is derived from an EMBL/GenBank/DDBJ whole genome shotgun (WGS) entry which is preliminary data.</text>
</comment>
<dbReference type="EMBL" id="BNHY01000073">
    <property type="protein sequence ID" value="GHN34705.1"/>
    <property type="molecule type" value="Genomic_DNA"/>
</dbReference>
<feature type="transmembrane region" description="Helical" evidence="1">
    <location>
        <begin position="193"/>
        <end position="212"/>
    </location>
</feature>
<feature type="transmembrane region" description="Helical" evidence="1">
    <location>
        <begin position="355"/>
        <end position="373"/>
    </location>
</feature>